<feature type="chain" id="PRO_5012319690" description="DUF4377 domain-containing protein" evidence="1">
    <location>
        <begin position="22"/>
        <end position="111"/>
    </location>
</feature>
<accession>A0A1M7L925</accession>
<sequence length="111" mass="12342">MKNRTLILTGMLVLSSVFASAQKTAAKTKTLIIGPKTGNCAGITQRGACYQVKTNKSQKEWSDFQNPIKGFNYKPGFEYVILVKIQKAKEPVEGVNEEYVLVKQVSKKKSK</sequence>
<keyword evidence="1" id="KW-0732">Signal</keyword>
<evidence type="ECO:0000256" key="1">
    <source>
        <dbReference type="SAM" id="SignalP"/>
    </source>
</evidence>
<evidence type="ECO:0000313" key="3">
    <source>
        <dbReference type="EMBL" id="SHM74637.1"/>
    </source>
</evidence>
<protein>
    <recommendedName>
        <fullName evidence="2">DUF4377 domain-containing protein</fullName>
    </recommendedName>
</protein>
<proteinExistence type="predicted"/>
<evidence type="ECO:0000313" key="4">
    <source>
        <dbReference type="Proteomes" id="UP000184364"/>
    </source>
</evidence>
<organism evidence="3 4">
    <name type="scientific">Chryseobacterium polytrichastri</name>
    <dbReference type="NCBI Taxonomy" id="1302687"/>
    <lineage>
        <taxon>Bacteria</taxon>
        <taxon>Pseudomonadati</taxon>
        <taxon>Bacteroidota</taxon>
        <taxon>Flavobacteriia</taxon>
        <taxon>Flavobacteriales</taxon>
        <taxon>Weeksellaceae</taxon>
        <taxon>Chryseobacterium group</taxon>
        <taxon>Chryseobacterium</taxon>
    </lineage>
</organism>
<keyword evidence="4" id="KW-1185">Reference proteome</keyword>
<evidence type="ECO:0000259" key="2">
    <source>
        <dbReference type="Pfam" id="PF14302"/>
    </source>
</evidence>
<gene>
    <name evidence="3" type="ORF">SAMN05444267_10911</name>
</gene>
<dbReference type="AlphaFoldDB" id="A0A1M7L925"/>
<dbReference type="EMBL" id="FRAV01000091">
    <property type="protein sequence ID" value="SHM74637.1"/>
    <property type="molecule type" value="Genomic_DNA"/>
</dbReference>
<reference evidence="4" key="1">
    <citation type="submission" date="2016-11" db="EMBL/GenBank/DDBJ databases">
        <authorList>
            <person name="Varghese N."/>
            <person name="Submissions S."/>
        </authorList>
    </citation>
    <scope>NUCLEOTIDE SEQUENCE [LARGE SCALE GENOMIC DNA]</scope>
    <source>
        <strain evidence="4">DSM 26899</strain>
    </source>
</reference>
<feature type="signal peptide" evidence="1">
    <location>
        <begin position="1"/>
        <end position="21"/>
    </location>
</feature>
<dbReference type="Pfam" id="PF14302">
    <property type="entry name" value="DUF4377"/>
    <property type="match status" value="1"/>
</dbReference>
<feature type="domain" description="DUF4377" evidence="2">
    <location>
        <begin position="34"/>
        <end position="107"/>
    </location>
</feature>
<dbReference type="InterPro" id="IPR025485">
    <property type="entry name" value="DUF4377"/>
</dbReference>
<name>A0A1M7L925_9FLAO</name>
<dbReference type="Proteomes" id="UP000184364">
    <property type="component" value="Unassembled WGS sequence"/>
</dbReference>
<dbReference type="RefSeq" id="WP_073298093.1">
    <property type="nucleotide sequence ID" value="NZ_FRAV01000091.1"/>
</dbReference>